<evidence type="ECO:0000313" key="3">
    <source>
        <dbReference type="Proteomes" id="UP000291269"/>
    </source>
</evidence>
<dbReference type="AlphaFoldDB" id="A0A4V1QVB3"/>
<dbReference type="OrthoDB" id="94797at2"/>
<dbReference type="PANTHER" id="PTHR43649">
    <property type="entry name" value="ARABINOSE-BINDING PROTEIN-RELATED"/>
    <property type="match status" value="1"/>
</dbReference>
<dbReference type="Proteomes" id="UP000291269">
    <property type="component" value="Unassembled WGS sequence"/>
</dbReference>
<dbReference type="EMBL" id="SDOZ01000002">
    <property type="protein sequence ID" value="RXZ62056.1"/>
    <property type="molecule type" value="Genomic_DNA"/>
</dbReference>
<dbReference type="Gene3D" id="3.40.190.10">
    <property type="entry name" value="Periplasmic binding protein-like II"/>
    <property type="match status" value="1"/>
</dbReference>
<gene>
    <name evidence="2" type="ORF">ESZ91_06600</name>
</gene>
<feature type="chain" id="PRO_5039146004" evidence="1">
    <location>
        <begin position="20"/>
        <end position="462"/>
    </location>
</feature>
<evidence type="ECO:0000313" key="2">
    <source>
        <dbReference type="EMBL" id="RXZ62056.1"/>
    </source>
</evidence>
<keyword evidence="3" id="KW-1185">Reference proteome</keyword>
<reference evidence="2 3" key="1">
    <citation type="journal article" date="2019" name="Gut">
        <title>Antibiotics-induced monodominance of a novel gut bacterial order.</title>
        <authorList>
            <person name="Hildebrand F."/>
            <person name="Moitinho-Silva L."/>
            <person name="Blasche S."/>
            <person name="Jahn M.T."/>
            <person name="Gossmann T.I."/>
            <person name="Heuerta-Cepas J."/>
            <person name="Hercog R."/>
            <person name="Luetge M."/>
            <person name="Bahram M."/>
            <person name="Pryszlak A."/>
            <person name="Alves R.J."/>
            <person name="Waszak S.M."/>
            <person name="Zhu A."/>
            <person name="Ye L."/>
            <person name="Costea P.I."/>
            <person name="Aalvink S."/>
            <person name="Belzer C."/>
            <person name="Forslund S.K."/>
            <person name="Sunagawa S."/>
            <person name="Hentschel U."/>
            <person name="Merten C."/>
            <person name="Patil K.R."/>
            <person name="Benes V."/>
            <person name="Bork P."/>
        </authorList>
    </citation>
    <scope>NUCLEOTIDE SEQUENCE [LARGE SCALE GENOMIC DNA]</scope>
    <source>
        <strain evidence="2 3">HDS1380</strain>
    </source>
</reference>
<protein>
    <submittedName>
        <fullName evidence="2">Extracellular solute-binding protein</fullName>
    </submittedName>
</protein>
<dbReference type="InterPro" id="IPR050490">
    <property type="entry name" value="Bact_solute-bd_prot1"/>
</dbReference>
<dbReference type="PROSITE" id="PS51257">
    <property type="entry name" value="PROKAR_LIPOPROTEIN"/>
    <property type="match status" value="1"/>
</dbReference>
<comment type="caution">
    <text evidence="2">The sequence shown here is derived from an EMBL/GenBank/DDBJ whole genome shotgun (WGS) entry which is preliminary data.</text>
</comment>
<sequence length="462" mass="52015">MKKIIAIILGALCALSVVGCTNGRGGASNEIWIAFAETGYGREYLEDWIEEFQKAYPEDNWKFELEGDPQMTGQIGTRLSTDNEVPDIFFGLTTNWQQWASRGLLADLGDVYGAPVDDEGTTLLDFMRPGARDFGKVNGKYYAIPWNDSAAGLIYNKKIFDQYKLQVPQTVEDLYALCDTINRLPVNTDSDKTNDIAPFAWGGQVISYWDFVVQTWWAQYEGAERYSEYFKYDSVDGFKQEGRLKALEVFENLVVGKDGVPKNSYSGAMGDSHILSQMAFLQGKGAMIPMGAWMETEMRKSIPDGFEMLMMPTPFIAGAKTDASGKPIQVNASQAGDFFIVPKNAPNLEGAIKFMKFIHTKEMTLLYTENTGTARPFDYNPLEAEGLSDFQKSCLNIYENSVTVYEFSQSVLSWQNLVSKWPGTGSPYSRMILDNEKASDLYAEMNSYVSEKWPEWQKLIHM</sequence>
<name>A0A4V1QVB3_9FIRM</name>
<keyword evidence="1" id="KW-0732">Signal</keyword>
<dbReference type="SUPFAM" id="SSF53850">
    <property type="entry name" value="Periplasmic binding protein-like II"/>
    <property type="match status" value="1"/>
</dbReference>
<dbReference type="InterPro" id="IPR006059">
    <property type="entry name" value="SBP"/>
</dbReference>
<accession>A0A4V1QVB3</accession>
<feature type="signal peptide" evidence="1">
    <location>
        <begin position="1"/>
        <end position="19"/>
    </location>
</feature>
<dbReference type="RefSeq" id="WP_129225370.1">
    <property type="nucleotide sequence ID" value="NZ_SDOZ01000002.1"/>
</dbReference>
<evidence type="ECO:0000256" key="1">
    <source>
        <dbReference type="SAM" id="SignalP"/>
    </source>
</evidence>
<proteinExistence type="predicted"/>
<dbReference type="Pfam" id="PF01547">
    <property type="entry name" value="SBP_bac_1"/>
    <property type="match status" value="1"/>
</dbReference>
<organism evidence="2 3">
    <name type="scientific">Candidatus Borkfalkia ceftriaxoniphila</name>
    <dbReference type="NCBI Taxonomy" id="2508949"/>
    <lineage>
        <taxon>Bacteria</taxon>
        <taxon>Bacillati</taxon>
        <taxon>Bacillota</taxon>
        <taxon>Clostridia</taxon>
        <taxon>Christensenellales</taxon>
        <taxon>Christensenellaceae</taxon>
        <taxon>Candidatus Borkfalkia</taxon>
    </lineage>
</organism>